<evidence type="ECO:0000256" key="4">
    <source>
        <dbReference type="PROSITE-ProRule" id="PRU00091"/>
    </source>
</evidence>
<sequence length="298" mass="33330">MGQPWGTLRTLAQDREKWRDFVAALVAHGKKGINSEANARRVHNVEQCFGSSGQPLGIPGRVLVGEGVLTKVCRKRAKPRQFFLFNDALVYGNIILHKKKYNKQQILPLGDVKLENVNDDGNLRNGWKIINPKKSFVVYAATATEKKEWMAHIRKCVDDLLLQRGITKSCSADSPVWVPDNEAKNCMHCSKSEFSMHHCRSCGIVACNSCTSKRWLLPEQSPKPIRVCLTCYQKLSSQASQNHVTRKYSVNKTGDDRQASSGDDSSDDEDEGAPARQNGSNTEAEELAIHDAHFQSYD</sequence>
<dbReference type="GO" id="GO:0005769">
    <property type="term" value="C:early endosome"/>
    <property type="evidence" value="ECO:0007669"/>
    <property type="project" value="TreeGrafter"/>
</dbReference>
<keyword evidence="9" id="KW-1185">Reference proteome</keyword>
<dbReference type="PROSITE" id="PS50003">
    <property type="entry name" value="PH_DOMAIN"/>
    <property type="match status" value="1"/>
</dbReference>
<dbReference type="Gene3D" id="2.30.29.30">
    <property type="entry name" value="Pleckstrin-homology domain (PH domain)/Phosphotyrosine-binding domain (PTB)"/>
    <property type="match status" value="1"/>
</dbReference>
<dbReference type="GO" id="GO:0035091">
    <property type="term" value="F:phosphatidylinositol binding"/>
    <property type="evidence" value="ECO:0007669"/>
    <property type="project" value="TreeGrafter"/>
</dbReference>
<name>A0AAV4EYS6_9GAST</name>
<dbReference type="Pfam" id="PF01363">
    <property type="entry name" value="FYVE"/>
    <property type="match status" value="1"/>
</dbReference>
<evidence type="ECO:0000256" key="1">
    <source>
        <dbReference type="ARBA" id="ARBA00022723"/>
    </source>
</evidence>
<dbReference type="Gene3D" id="3.30.40.10">
    <property type="entry name" value="Zinc/RING finger domain, C3HC4 (zinc finger)"/>
    <property type="match status" value="1"/>
</dbReference>
<dbReference type="PANTHER" id="PTHR46280">
    <property type="entry name" value="PLECKSTRIN HOMOLOGY DOMAIN-CONTAINING FAMILY F MEMBER 2-RELATED"/>
    <property type="match status" value="1"/>
</dbReference>
<evidence type="ECO:0000256" key="3">
    <source>
        <dbReference type="ARBA" id="ARBA00022833"/>
    </source>
</evidence>
<dbReference type="Proteomes" id="UP000762676">
    <property type="component" value="Unassembled WGS sequence"/>
</dbReference>
<dbReference type="EMBL" id="BMAT01011047">
    <property type="protein sequence ID" value="GFR65696.1"/>
    <property type="molecule type" value="Genomic_DNA"/>
</dbReference>
<gene>
    <name evidence="8" type="ORF">ElyMa_005537900</name>
</gene>
<keyword evidence="1" id="KW-0479">Metal-binding</keyword>
<organism evidence="8 9">
    <name type="scientific">Elysia marginata</name>
    <dbReference type="NCBI Taxonomy" id="1093978"/>
    <lineage>
        <taxon>Eukaryota</taxon>
        <taxon>Metazoa</taxon>
        <taxon>Spiralia</taxon>
        <taxon>Lophotrochozoa</taxon>
        <taxon>Mollusca</taxon>
        <taxon>Gastropoda</taxon>
        <taxon>Heterobranchia</taxon>
        <taxon>Euthyneura</taxon>
        <taxon>Panpulmonata</taxon>
        <taxon>Sacoglossa</taxon>
        <taxon>Placobranchoidea</taxon>
        <taxon>Plakobranchidae</taxon>
        <taxon>Elysia</taxon>
    </lineage>
</organism>
<protein>
    <submittedName>
        <fullName evidence="8">Pleckstrin homology domain-containing family F member 2</fullName>
    </submittedName>
</protein>
<feature type="compositionally biased region" description="Basic and acidic residues" evidence="5">
    <location>
        <begin position="287"/>
        <end position="298"/>
    </location>
</feature>
<dbReference type="InterPro" id="IPR000306">
    <property type="entry name" value="Znf_FYVE"/>
</dbReference>
<dbReference type="SMART" id="SM00064">
    <property type="entry name" value="FYVE"/>
    <property type="match status" value="1"/>
</dbReference>
<dbReference type="InterPro" id="IPR037871">
    <property type="entry name" value="PH_Phafin"/>
</dbReference>
<dbReference type="GO" id="GO:0007032">
    <property type="term" value="P:endosome organization"/>
    <property type="evidence" value="ECO:0007669"/>
    <property type="project" value="TreeGrafter"/>
</dbReference>
<feature type="domain" description="PH" evidence="6">
    <location>
        <begin position="62"/>
        <end position="158"/>
    </location>
</feature>
<dbReference type="InterPro" id="IPR013083">
    <property type="entry name" value="Znf_RING/FYVE/PHD"/>
</dbReference>
<dbReference type="FunFam" id="2.30.29.30:FF:000167">
    <property type="entry name" value="Pleckstrin homology domain-containing family F member 2"/>
    <property type="match status" value="1"/>
</dbReference>
<dbReference type="InterPro" id="IPR055251">
    <property type="entry name" value="SOS1_NGEF_PH"/>
</dbReference>
<accession>A0AAV4EYS6</accession>
<dbReference type="SMART" id="SM00233">
    <property type="entry name" value="PH"/>
    <property type="match status" value="1"/>
</dbReference>
<dbReference type="SUPFAM" id="SSF50729">
    <property type="entry name" value="PH domain-like"/>
    <property type="match status" value="1"/>
</dbReference>
<dbReference type="GO" id="GO:0008333">
    <property type="term" value="P:endosome to lysosome transport"/>
    <property type="evidence" value="ECO:0007669"/>
    <property type="project" value="TreeGrafter"/>
</dbReference>
<evidence type="ECO:0000256" key="2">
    <source>
        <dbReference type="ARBA" id="ARBA00022771"/>
    </source>
</evidence>
<dbReference type="GO" id="GO:0008270">
    <property type="term" value="F:zinc ion binding"/>
    <property type="evidence" value="ECO:0007669"/>
    <property type="project" value="UniProtKB-KW"/>
</dbReference>
<dbReference type="PANTHER" id="PTHR46280:SF3">
    <property type="entry name" value="PLECKSTRIN HOMOLOGY DOMAIN-CONTAINING FAMILY F MEMBER 1 HOMOLOG"/>
    <property type="match status" value="1"/>
</dbReference>
<evidence type="ECO:0000259" key="7">
    <source>
        <dbReference type="PROSITE" id="PS50178"/>
    </source>
</evidence>
<evidence type="ECO:0000313" key="8">
    <source>
        <dbReference type="EMBL" id="GFR65696.1"/>
    </source>
</evidence>
<dbReference type="InterPro" id="IPR051765">
    <property type="entry name" value="PH_domain-containing_F"/>
</dbReference>
<dbReference type="AlphaFoldDB" id="A0AAV4EYS6"/>
<feature type="compositionally biased region" description="Polar residues" evidence="5">
    <location>
        <begin position="243"/>
        <end position="252"/>
    </location>
</feature>
<feature type="domain" description="FYVE-type" evidence="7">
    <location>
        <begin position="180"/>
        <end position="236"/>
    </location>
</feature>
<dbReference type="InterPro" id="IPR011993">
    <property type="entry name" value="PH-like_dom_sf"/>
</dbReference>
<reference evidence="8 9" key="1">
    <citation type="journal article" date="2021" name="Elife">
        <title>Chloroplast acquisition without the gene transfer in kleptoplastic sea slugs, Plakobranchus ocellatus.</title>
        <authorList>
            <person name="Maeda T."/>
            <person name="Takahashi S."/>
            <person name="Yoshida T."/>
            <person name="Shimamura S."/>
            <person name="Takaki Y."/>
            <person name="Nagai Y."/>
            <person name="Toyoda A."/>
            <person name="Suzuki Y."/>
            <person name="Arimoto A."/>
            <person name="Ishii H."/>
            <person name="Satoh N."/>
            <person name="Nishiyama T."/>
            <person name="Hasebe M."/>
            <person name="Maruyama T."/>
            <person name="Minagawa J."/>
            <person name="Obokata J."/>
            <person name="Shigenobu S."/>
        </authorList>
    </citation>
    <scope>NUCLEOTIDE SEQUENCE [LARGE SCALE GENOMIC DNA]</scope>
</reference>
<dbReference type="InterPro" id="IPR001849">
    <property type="entry name" value="PH_domain"/>
</dbReference>
<feature type="region of interest" description="Disordered" evidence="5">
    <location>
        <begin position="243"/>
        <end position="298"/>
    </location>
</feature>
<keyword evidence="3" id="KW-0862">Zinc</keyword>
<dbReference type="Pfam" id="PF22697">
    <property type="entry name" value="SOS1_NGEF_PH"/>
    <property type="match status" value="1"/>
</dbReference>
<dbReference type="CDD" id="cd01218">
    <property type="entry name" value="PH_Phafin2-like"/>
    <property type="match status" value="1"/>
</dbReference>
<comment type="caution">
    <text evidence="8">The sequence shown here is derived from an EMBL/GenBank/DDBJ whole genome shotgun (WGS) entry which is preliminary data.</text>
</comment>
<evidence type="ECO:0000256" key="5">
    <source>
        <dbReference type="SAM" id="MobiDB-lite"/>
    </source>
</evidence>
<keyword evidence="2 4" id="KW-0863">Zinc-finger</keyword>
<evidence type="ECO:0000259" key="6">
    <source>
        <dbReference type="PROSITE" id="PS50003"/>
    </source>
</evidence>
<dbReference type="SUPFAM" id="SSF57903">
    <property type="entry name" value="FYVE/PHD zinc finger"/>
    <property type="match status" value="1"/>
</dbReference>
<dbReference type="InterPro" id="IPR017455">
    <property type="entry name" value="Znf_FYVE-rel"/>
</dbReference>
<dbReference type="InterPro" id="IPR011011">
    <property type="entry name" value="Znf_FYVE_PHD"/>
</dbReference>
<dbReference type="PROSITE" id="PS50178">
    <property type="entry name" value="ZF_FYVE"/>
    <property type="match status" value="1"/>
</dbReference>
<proteinExistence type="predicted"/>
<evidence type="ECO:0000313" key="9">
    <source>
        <dbReference type="Proteomes" id="UP000762676"/>
    </source>
</evidence>